<evidence type="ECO:0000256" key="1">
    <source>
        <dbReference type="SAM" id="MobiDB-lite"/>
    </source>
</evidence>
<accession>A0A1R1Y285</accession>
<name>A0A1R1Y285_9FUNG</name>
<dbReference type="AlphaFoldDB" id="A0A1R1Y285"/>
<evidence type="ECO:0000313" key="3">
    <source>
        <dbReference type="Proteomes" id="UP000187429"/>
    </source>
</evidence>
<reference evidence="3" key="1">
    <citation type="submission" date="2017-01" db="EMBL/GenBank/DDBJ databases">
        <authorList>
            <person name="Wang Y."/>
            <person name="White M."/>
            <person name="Kvist S."/>
            <person name="Moncalvo J.-M."/>
        </authorList>
    </citation>
    <scope>NUCLEOTIDE SEQUENCE [LARGE SCALE GENOMIC DNA]</scope>
    <source>
        <strain evidence="3">ID-206-W2</strain>
    </source>
</reference>
<comment type="caution">
    <text evidence="2">The sequence shown here is derived from an EMBL/GenBank/DDBJ whole genome shotgun (WGS) entry which is preliminary data.</text>
</comment>
<dbReference type="EMBL" id="LSSM01002658">
    <property type="protein sequence ID" value="OMJ20836.1"/>
    <property type="molecule type" value="Genomic_DNA"/>
</dbReference>
<feature type="region of interest" description="Disordered" evidence="1">
    <location>
        <begin position="41"/>
        <end position="60"/>
    </location>
</feature>
<dbReference type="OrthoDB" id="10382769at2759"/>
<organism evidence="2 3">
    <name type="scientific">Smittium culicis</name>
    <dbReference type="NCBI Taxonomy" id="133412"/>
    <lineage>
        <taxon>Eukaryota</taxon>
        <taxon>Fungi</taxon>
        <taxon>Fungi incertae sedis</taxon>
        <taxon>Zoopagomycota</taxon>
        <taxon>Kickxellomycotina</taxon>
        <taxon>Harpellomycetes</taxon>
        <taxon>Harpellales</taxon>
        <taxon>Legeriomycetaceae</taxon>
        <taxon>Smittium</taxon>
    </lineage>
</organism>
<proteinExistence type="predicted"/>
<keyword evidence="3" id="KW-1185">Reference proteome</keyword>
<gene>
    <name evidence="2" type="ORF">AYI69_g6061</name>
</gene>
<feature type="compositionally biased region" description="Polar residues" evidence="1">
    <location>
        <begin position="42"/>
        <end position="60"/>
    </location>
</feature>
<sequence>MCPEINCSYPFKDPSFSSLLEFESTKPSLLDCIKRSKMKTRPSFNSHKTNTVSDSNTLPRLDISNSPSNNNFEYKHKNSLSSTNTVVGLSCNSKSSLNLHDHDIINNSSADHESDQLIYSSTNLEAPPNSPASIHHYSHLIDDILCMPDFTSTSTSTSTYSLDAFSSIDLCSPPPLTQTPSDVETESLLDKLLMPSTPNDCNIDILEYLDQYDQQQPHSYPQPLNHLDFNQKQPTLLTAHENLKLNDNLDLQHSIDKDIHLAQEQDNSLSTSQNFDYMPINQTLKLQSDFYSDQNILFNSYSNTPNHSLSIDDLLLSLQ</sequence>
<dbReference type="Proteomes" id="UP000187429">
    <property type="component" value="Unassembled WGS sequence"/>
</dbReference>
<evidence type="ECO:0000313" key="2">
    <source>
        <dbReference type="EMBL" id="OMJ20836.1"/>
    </source>
</evidence>
<protein>
    <submittedName>
        <fullName evidence="2">Uncharacterized protein</fullName>
    </submittedName>
</protein>